<evidence type="ECO:0000313" key="3">
    <source>
        <dbReference type="Proteomes" id="UP000823485"/>
    </source>
</evidence>
<reference evidence="2 3" key="1">
    <citation type="submission" date="2021-01" db="EMBL/GenBank/DDBJ databases">
        <title>Genomic Encyclopedia of Type Strains, Phase IV (KMG-IV): sequencing the most valuable type-strain genomes for metagenomic binning, comparative biology and taxonomic classification.</title>
        <authorList>
            <person name="Goeker M."/>
        </authorList>
    </citation>
    <scope>NUCLEOTIDE SEQUENCE [LARGE SCALE GENOMIC DNA]</scope>
    <source>
        <strain evidence="2 3">DSM 105453</strain>
    </source>
</reference>
<feature type="transmembrane region" description="Helical" evidence="1">
    <location>
        <begin position="58"/>
        <end position="77"/>
    </location>
</feature>
<proteinExistence type="predicted"/>
<comment type="caution">
    <text evidence="2">The sequence shown here is derived from an EMBL/GenBank/DDBJ whole genome shotgun (WGS) entry which is preliminary data.</text>
</comment>
<evidence type="ECO:0000256" key="1">
    <source>
        <dbReference type="SAM" id="Phobius"/>
    </source>
</evidence>
<sequence>MGSENYVLKLLLAILLTSAAYFLGDAIIAHKLFIWQTIVIGATVVLAGAFVEKIHAPMWLIIITPFPIGMTLLYVFLNETTYTWFITYALTLFIYVIIHVIASSLFRFHSLIPAWKLRKE</sequence>
<dbReference type="RefSeq" id="WP_077113931.1">
    <property type="nucleotide sequence ID" value="NZ_JAFBFH010000029.1"/>
</dbReference>
<keyword evidence="1" id="KW-1133">Transmembrane helix</keyword>
<dbReference type="EMBL" id="JAFBFH010000029">
    <property type="protein sequence ID" value="MBM7716592.1"/>
    <property type="molecule type" value="Genomic_DNA"/>
</dbReference>
<keyword evidence="1" id="KW-0812">Transmembrane</keyword>
<organism evidence="2 3">
    <name type="scientific">Siminovitchia thermophila</name>
    <dbReference type="NCBI Taxonomy" id="1245522"/>
    <lineage>
        <taxon>Bacteria</taxon>
        <taxon>Bacillati</taxon>
        <taxon>Bacillota</taxon>
        <taxon>Bacilli</taxon>
        <taxon>Bacillales</taxon>
        <taxon>Bacillaceae</taxon>
        <taxon>Siminovitchia</taxon>
    </lineage>
</organism>
<feature type="transmembrane region" description="Helical" evidence="1">
    <location>
        <begin position="83"/>
        <end position="108"/>
    </location>
</feature>
<accession>A0ABS2RAB3</accession>
<gene>
    <name evidence="2" type="ORF">JOC94_003613</name>
</gene>
<evidence type="ECO:0000313" key="2">
    <source>
        <dbReference type="EMBL" id="MBM7716592.1"/>
    </source>
</evidence>
<dbReference type="Proteomes" id="UP000823485">
    <property type="component" value="Unassembled WGS sequence"/>
</dbReference>
<feature type="transmembrane region" description="Helical" evidence="1">
    <location>
        <begin position="7"/>
        <end position="27"/>
    </location>
</feature>
<name>A0ABS2RAB3_9BACI</name>
<keyword evidence="3" id="KW-1185">Reference proteome</keyword>
<protein>
    <submittedName>
        <fullName evidence="2">Uncharacterized protein</fullName>
    </submittedName>
</protein>
<keyword evidence="1" id="KW-0472">Membrane</keyword>
<feature type="transmembrane region" description="Helical" evidence="1">
    <location>
        <begin position="33"/>
        <end position="51"/>
    </location>
</feature>